<dbReference type="OrthoDB" id="32625at2"/>
<evidence type="ECO:0000259" key="6">
    <source>
        <dbReference type="Pfam" id="PF01850"/>
    </source>
</evidence>
<keyword evidence="5" id="KW-0460">Magnesium</keyword>
<comment type="caution">
    <text evidence="7">The sequence shown here is derived from an EMBL/GenBank/DDBJ whole genome shotgun (WGS) entry which is preliminary data.</text>
</comment>
<comment type="similarity">
    <text evidence="5">Belongs to the PINc/VapC protein family.</text>
</comment>
<keyword evidence="4 5" id="KW-0378">Hydrolase</keyword>
<accession>A0A328B7H8</accession>
<feature type="domain" description="PIN" evidence="6">
    <location>
        <begin position="2"/>
        <end position="122"/>
    </location>
</feature>
<keyword evidence="3 5" id="KW-0479">Metal-binding</keyword>
<evidence type="ECO:0000256" key="5">
    <source>
        <dbReference type="HAMAP-Rule" id="MF_00265"/>
    </source>
</evidence>
<dbReference type="Proteomes" id="UP000249524">
    <property type="component" value="Unassembled WGS sequence"/>
</dbReference>
<comment type="cofactor">
    <cofactor evidence="5">
        <name>Mg(2+)</name>
        <dbReference type="ChEBI" id="CHEBI:18420"/>
    </cofactor>
</comment>
<dbReference type="InterPro" id="IPR022907">
    <property type="entry name" value="VapC_family"/>
</dbReference>
<keyword evidence="8" id="KW-1185">Reference proteome</keyword>
<dbReference type="InterPro" id="IPR002716">
    <property type="entry name" value="PIN_dom"/>
</dbReference>
<name>A0A328B7H8_9CAUL</name>
<organism evidence="7 8">
    <name type="scientific">Phenylobacterium kunshanense</name>
    <dbReference type="NCBI Taxonomy" id="1445034"/>
    <lineage>
        <taxon>Bacteria</taxon>
        <taxon>Pseudomonadati</taxon>
        <taxon>Pseudomonadota</taxon>
        <taxon>Alphaproteobacteria</taxon>
        <taxon>Caulobacterales</taxon>
        <taxon>Caulobacteraceae</taxon>
        <taxon>Phenylobacterium</taxon>
    </lineage>
</organism>
<reference evidence="7 8" key="1">
    <citation type="submission" date="2018-05" db="EMBL/GenBank/DDBJ databases">
        <authorList>
            <person name="Lanie J.A."/>
            <person name="Ng W.-L."/>
            <person name="Kazmierczak K.M."/>
            <person name="Andrzejewski T.M."/>
            <person name="Davidsen T.M."/>
            <person name="Wayne K.J."/>
            <person name="Tettelin H."/>
            <person name="Glass J.I."/>
            <person name="Rusch D."/>
            <person name="Podicherti R."/>
            <person name="Tsui H.-C.T."/>
            <person name="Winkler M.E."/>
        </authorList>
    </citation>
    <scope>NUCLEOTIDE SEQUENCE [LARGE SCALE GENOMIC DNA]</scope>
    <source>
        <strain evidence="7 8">BUT-10</strain>
    </source>
</reference>
<dbReference type="EMBL" id="QFYS01000008">
    <property type="protein sequence ID" value="RAK63342.1"/>
    <property type="molecule type" value="Genomic_DNA"/>
</dbReference>
<dbReference type="EC" id="3.1.-.-" evidence="5"/>
<dbReference type="GO" id="GO:0004540">
    <property type="term" value="F:RNA nuclease activity"/>
    <property type="evidence" value="ECO:0007669"/>
    <property type="project" value="InterPro"/>
</dbReference>
<evidence type="ECO:0000256" key="3">
    <source>
        <dbReference type="ARBA" id="ARBA00022723"/>
    </source>
</evidence>
<comment type="function">
    <text evidence="5">Toxic component of a toxin-antitoxin (TA) system. An RNase.</text>
</comment>
<gene>
    <name evidence="5" type="primary">vapC</name>
    <name evidence="7" type="ORF">DJ019_16575</name>
</gene>
<keyword evidence="1 5" id="KW-1277">Toxin-antitoxin system</keyword>
<evidence type="ECO:0000256" key="2">
    <source>
        <dbReference type="ARBA" id="ARBA00022722"/>
    </source>
</evidence>
<keyword evidence="2 5" id="KW-0540">Nuclease</keyword>
<dbReference type="RefSeq" id="WP_111277182.1">
    <property type="nucleotide sequence ID" value="NZ_QFYS01000008.1"/>
</dbReference>
<feature type="binding site" evidence="5">
    <location>
        <position position="5"/>
    </location>
    <ligand>
        <name>Mg(2+)</name>
        <dbReference type="ChEBI" id="CHEBI:18420"/>
    </ligand>
</feature>
<dbReference type="Gene3D" id="3.40.50.1010">
    <property type="entry name" value="5'-nuclease"/>
    <property type="match status" value="1"/>
</dbReference>
<sequence length="127" mass="13551">MICLDSSALLAIAMGEPGWERCMDAIHAERELIMSAGTLTEVLIVAARRGLEEEVEALLTGLNPQVVALARDSATAAAAAYRRWGKGLHPAGLNYGDCFAYEAAQRHGCPLLYVGDDFSKTDVVSAL</sequence>
<dbReference type="InterPro" id="IPR029060">
    <property type="entry name" value="PIN-like_dom_sf"/>
</dbReference>
<dbReference type="AlphaFoldDB" id="A0A328B7H8"/>
<dbReference type="HAMAP" id="MF_00265">
    <property type="entry name" value="VapC_Nob1"/>
    <property type="match status" value="1"/>
</dbReference>
<evidence type="ECO:0000256" key="4">
    <source>
        <dbReference type="ARBA" id="ARBA00022801"/>
    </source>
</evidence>
<protein>
    <recommendedName>
        <fullName evidence="5">Ribonuclease VapC</fullName>
        <shortName evidence="5">RNase VapC</shortName>
        <ecNumber evidence="5">3.1.-.-</ecNumber>
    </recommendedName>
    <alternativeName>
        <fullName evidence="5">Toxin VapC</fullName>
    </alternativeName>
</protein>
<dbReference type="GO" id="GO:0000287">
    <property type="term" value="F:magnesium ion binding"/>
    <property type="evidence" value="ECO:0007669"/>
    <property type="project" value="UniProtKB-UniRule"/>
</dbReference>
<dbReference type="CDD" id="cd09871">
    <property type="entry name" value="PIN_MtVapC28-VapC30-like"/>
    <property type="match status" value="1"/>
</dbReference>
<dbReference type="GO" id="GO:0090729">
    <property type="term" value="F:toxin activity"/>
    <property type="evidence" value="ECO:0007669"/>
    <property type="project" value="UniProtKB-KW"/>
</dbReference>
<proteinExistence type="inferred from homology"/>
<keyword evidence="5" id="KW-0800">Toxin</keyword>
<dbReference type="GO" id="GO:0016787">
    <property type="term" value="F:hydrolase activity"/>
    <property type="evidence" value="ECO:0007669"/>
    <property type="project" value="UniProtKB-KW"/>
</dbReference>
<feature type="binding site" evidence="5">
    <location>
        <position position="97"/>
    </location>
    <ligand>
        <name>Mg(2+)</name>
        <dbReference type="ChEBI" id="CHEBI:18420"/>
    </ligand>
</feature>
<evidence type="ECO:0000313" key="8">
    <source>
        <dbReference type="Proteomes" id="UP000249524"/>
    </source>
</evidence>
<dbReference type="SUPFAM" id="SSF88723">
    <property type="entry name" value="PIN domain-like"/>
    <property type="match status" value="1"/>
</dbReference>
<evidence type="ECO:0000256" key="1">
    <source>
        <dbReference type="ARBA" id="ARBA00022649"/>
    </source>
</evidence>
<dbReference type="Pfam" id="PF01850">
    <property type="entry name" value="PIN"/>
    <property type="match status" value="1"/>
</dbReference>
<evidence type="ECO:0000313" key="7">
    <source>
        <dbReference type="EMBL" id="RAK63342.1"/>
    </source>
</evidence>